<evidence type="ECO:0000313" key="3">
    <source>
        <dbReference type="Proteomes" id="UP000442694"/>
    </source>
</evidence>
<organism evidence="2 3">
    <name type="scientific">Fluviispira multicolorata</name>
    <dbReference type="NCBI Taxonomy" id="2654512"/>
    <lineage>
        <taxon>Bacteria</taxon>
        <taxon>Pseudomonadati</taxon>
        <taxon>Bdellovibrionota</taxon>
        <taxon>Oligoflexia</taxon>
        <taxon>Silvanigrellales</taxon>
        <taxon>Silvanigrellaceae</taxon>
        <taxon>Fluviispira</taxon>
    </lineage>
</organism>
<dbReference type="AlphaFoldDB" id="A0A833JC08"/>
<evidence type="ECO:0000313" key="2">
    <source>
        <dbReference type="EMBL" id="KAB8029707.1"/>
    </source>
</evidence>
<comment type="caution">
    <text evidence="2">The sequence shown here is derived from an EMBL/GenBank/DDBJ whole genome shotgun (WGS) entry which is preliminary data.</text>
</comment>
<name>A0A833JC08_9BACT</name>
<sequence length="297" mass="32263">MKFILSLILLIFNFFTFYNSCNAQQSNFNILPSPIPFPSFVPDQYSGKIDGSFINITADQVALSGGLADLKGRYAINEYFGFDGEVGMGGLQGTMPGIAPLSLTPGYFYRIDGTGQTSMFMFRMSINFEIQLFHTNNFSLIVFGGPTFLINNTTISTPYSIIVSPGFSNAGRVFTGFTNKLSVYSSMSGGQYGAQIDLYSPEIGIRISPFFLVSSFSGTATITDEPGNTGASTTTLSAQIPNSTSSVFGFDIYIGKYSIGSALQQLRSQQQTNGNTNIFMITLGYAFSNDDEQNKTK</sequence>
<dbReference type="RefSeq" id="WP_152213059.1">
    <property type="nucleotide sequence ID" value="NZ_WFLN01000007.1"/>
</dbReference>
<feature type="signal peptide" evidence="1">
    <location>
        <begin position="1"/>
        <end position="23"/>
    </location>
</feature>
<evidence type="ECO:0000256" key="1">
    <source>
        <dbReference type="SAM" id="SignalP"/>
    </source>
</evidence>
<reference evidence="2 3" key="1">
    <citation type="submission" date="2019-10" db="EMBL/GenBank/DDBJ databases">
        <title>New genus of Silvanigrellaceae.</title>
        <authorList>
            <person name="Pitt A."/>
            <person name="Hahn M.W."/>
        </authorList>
    </citation>
    <scope>NUCLEOTIDE SEQUENCE [LARGE SCALE GENOMIC DNA]</scope>
    <source>
        <strain evidence="2 3">33A1-SZDP</strain>
    </source>
</reference>
<keyword evidence="1" id="KW-0732">Signal</keyword>
<dbReference type="Proteomes" id="UP000442694">
    <property type="component" value="Unassembled WGS sequence"/>
</dbReference>
<accession>A0A833JC08</accession>
<evidence type="ECO:0008006" key="4">
    <source>
        <dbReference type="Google" id="ProtNLM"/>
    </source>
</evidence>
<feature type="chain" id="PRO_5032333424" description="Outer membrane protein beta-barrel domain-containing protein" evidence="1">
    <location>
        <begin position="24"/>
        <end position="297"/>
    </location>
</feature>
<proteinExistence type="predicted"/>
<gene>
    <name evidence="2" type="ORF">GCL57_09180</name>
</gene>
<protein>
    <recommendedName>
        <fullName evidence="4">Outer membrane protein beta-barrel domain-containing protein</fullName>
    </recommendedName>
</protein>
<keyword evidence="3" id="KW-1185">Reference proteome</keyword>
<dbReference type="EMBL" id="WFLN01000007">
    <property type="protein sequence ID" value="KAB8029707.1"/>
    <property type="molecule type" value="Genomic_DNA"/>
</dbReference>